<dbReference type="Gramene" id="CDF40630">
    <property type="protein sequence ID" value="CDF40630"/>
    <property type="gene ID" value="CHC_T00007276001"/>
</dbReference>
<dbReference type="AlphaFoldDB" id="R7QTD8"/>
<sequence length="41" mass="4890">MRQAMGTAEKRSSKNWRKHRRLENATIGCDSVRLDTEMRLR</sequence>
<evidence type="ECO:0000313" key="2">
    <source>
        <dbReference type="Proteomes" id="UP000012073"/>
    </source>
</evidence>
<keyword evidence="2" id="KW-1185">Reference proteome</keyword>
<dbReference type="Proteomes" id="UP000012073">
    <property type="component" value="Unassembled WGS sequence"/>
</dbReference>
<organism evidence="1 2">
    <name type="scientific">Chondrus crispus</name>
    <name type="common">Carrageen Irish moss</name>
    <name type="synonym">Polymorpha crispa</name>
    <dbReference type="NCBI Taxonomy" id="2769"/>
    <lineage>
        <taxon>Eukaryota</taxon>
        <taxon>Rhodophyta</taxon>
        <taxon>Florideophyceae</taxon>
        <taxon>Rhodymeniophycidae</taxon>
        <taxon>Gigartinales</taxon>
        <taxon>Gigartinaceae</taxon>
        <taxon>Chondrus</taxon>
    </lineage>
</organism>
<dbReference type="EMBL" id="HG002219">
    <property type="protein sequence ID" value="CDF40630.1"/>
    <property type="molecule type" value="Genomic_DNA"/>
</dbReference>
<dbReference type="RefSeq" id="XP_005710924.1">
    <property type="nucleotide sequence ID" value="XM_005710867.1"/>
</dbReference>
<evidence type="ECO:0000313" key="1">
    <source>
        <dbReference type="EMBL" id="CDF40630.1"/>
    </source>
</evidence>
<dbReference type="KEGG" id="ccp:CHC_T00007276001"/>
<gene>
    <name evidence="1" type="ORF">CHC_T00007276001</name>
</gene>
<dbReference type="GeneID" id="17318658"/>
<protein>
    <submittedName>
        <fullName evidence="1">Uncharacterized protein</fullName>
    </submittedName>
</protein>
<reference evidence="2" key="1">
    <citation type="journal article" date="2013" name="Proc. Natl. Acad. Sci. U.S.A.">
        <title>Genome structure and metabolic features in the red seaweed Chondrus crispus shed light on evolution of the Archaeplastida.</title>
        <authorList>
            <person name="Collen J."/>
            <person name="Porcel B."/>
            <person name="Carre W."/>
            <person name="Ball S.G."/>
            <person name="Chaparro C."/>
            <person name="Tonon T."/>
            <person name="Barbeyron T."/>
            <person name="Michel G."/>
            <person name="Noel B."/>
            <person name="Valentin K."/>
            <person name="Elias M."/>
            <person name="Artiguenave F."/>
            <person name="Arun A."/>
            <person name="Aury J.M."/>
            <person name="Barbosa-Neto J.F."/>
            <person name="Bothwell J.H."/>
            <person name="Bouget F.Y."/>
            <person name="Brillet L."/>
            <person name="Cabello-Hurtado F."/>
            <person name="Capella-Gutierrez S."/>
            <person name="Charrier B."/>
            <person name="Cladiere L."/>
            <person name="Cock J.M."/>
            <person name="Coelho S.M."/>
            <person name="Colleoni C."/>
            <person name="Czjzek M."/>
            <person name="Da Silva C."/>
            <person name="Delage L."/>
            <person name="Denoeud F."/>
            <person name="Deschamps P."/>
            <person name="Dittami S.M."/>
            <person name="Gabaldon T."/>
            <person name="Gachon C.M."/>
            <person name="Groisillier A."/>
            <person name="Herve C."/>
            <person name="Jabbari K."/>
            <person name="Katinka M."/>
            <person name="Kloareg B."/>
            <person name="Kowalczyk N."/>
            <person name="Labadie K."/>
            <person name="Leblanc C."/>
            <person name="Lopez P.J."/>
            <person name="McLachlan D.H."/>
            <person name="Meslet-Cladiere L."/>
            <person name="Moustafa A."/>
            <person name="Nehr Z."/>
            <person name="Nyvall Collen P."/>
            <person name="Panaud O."/>
            <person name="Partensky F."/>
            <person name="Poulain J."/>
            <person name="Rensing S.A."/>
            <person name="Rousvoal S."/>
            <person name="Samson G."/>
            <person name="Symeonidi A."/>
            <person name="Weissenbach J."/>
            <person name="Zambounis A."/>
            <person name="Wincker P."/>
            <person name="Boyen C."/>
        </authorList>
    </citation>
    <scope>NUCLEOTIDE SEQUENCE [LARGE SCALE GENOMIC DNA]</scope>
    <source>
        <strain evidence="2">cv. Stackhouse</strain>
    </source>
</reference>
<proteinExistence type="predicted"/>
<accession>R7QTD8</accession>
<name>R7QTD8_CHOCR</name>